<dbReference type="Proteomes" id="UP000614811">
    <property type="component" value="Unassembled WGS sequence"/>
</dbReference>
<feature type="binding site" evidence="7">
    <location>
        <position position="160"/>
    </location>
    <ligand>
        <name>Mn(2+)</name>
        <dbReference type="ChEBI" id="CHEBI:29035"/>
        <label>1</label>
    </ligand>
</feature>
<sequence>MRDHQFKQLWQGRTDPEGGAAGLRLHQHVQPYSSAVAPGGITLVGLASDLGVQYNLGRTGAREGPPAIRRCLANLAWHDTTPCYDAGDIEIEIQADREPLQTAQRAYAGAVYNALCNQQFVIGLGGGHEIAWGSYQGARHYLDHCGKERAVLGILNFDAHFDLRTPPDGVAWQGSSGTPFYQVSQDCQDRDVAFEYACIGISRAANTRALFDFAASHNVNFVLDDECAPATCAALVADLVAKVDALYVTVCLDALPGDLAPGVSAPAALGVSLTTVLDTLKYVKHACAERNVKWLMLDVAEMNPSLDQDNRTARVAARLIYEVMNLTST</sequence>
<evidence type="ECO:0000313" key="10">
    <source>
        <dbReference type="Proteomes" id="UP000614811"/>
    </source>
</evidence>
<dbReference type="GO" id="GO:0033389">
    <property type="term" value="P:putrescine biosynthetic process from arginine, via agmatine"/>
    <property type="evidence" value="ECO:0007669"/>
    <property type="project" value="TreeGrafter"/>
</dbReference>
<evidence type="ECO:0000256" key="7">
    <source>
        <dbReference type="PIRSR" id="PIRSR036979-1"/>
    </source>
</evidence>
<name>A0A918VHW4_9GAMM</name>
<dbReference type="AlphaFoldDB" id="A0A918VHW4"/>
<reference evidence="9" key="2">
    <citation type="submission" date="2020-09" db="EMBL/GenBank/DDBJ databases">
        <authorList>
            <person name="Sun Q."/>
            <person name="Kim S."/>
        </authorList>
    </citation>
    <scope>NUCLEOTIDE SEQUENCE</scope>
    <source>
        <strain evidence="9">KCTC 12711</strain>
    </source>
</reference>
<comment type="pathway">
    <text evidence="5">Amino-acid degradation; L-histidine degradation into L-glutamate; L-glutamate from N-formimidoyl-L-glutamate (hydrolase route): step 1/1.</text>
</comment>
<comment type="cofactor">
    <cofactor evidence="5 7">
        <name>Mn(2+)</name>
        <dbReference type="ChEBI" id="CHEBI:29035"/>
    </cofactor>
    <text evidence="5 7">Binds 2 manganese ions per subunit.</text>
</comment>
<feature type="binding site" evidence="5 7">
    <location>
        <position position="162"/>
    </location>
    <ligand>
        <name>Mn(2+)</name>
        <dbReference type="ChEBI" id="CHEBI:29035"/>
        <label>1</label>
    </ligand>
</feature>
<comment type="similarity">
    <text evidence="5 8">Belongs to the arginase family.</text>
</comment>
<dbReference type="EC" id="3.5.3.8" evidence="5 6"/>
<gene>
    <name evidence="5 9" type="primary">hutG</name>
    <name evidence="9" type="ORF">GCM10008090_02200</name>
</gene>
<feature type="binding site" evidence="7">
    <location>
        <position position="253"/>
    </location>
    <ligand>
        <name>Mn(2+)</name>
        <dbReference type="ChEBI" id="CHEBI:29035"/>
        <label>1</label>
    </ligand>
</feature>
<proteinExistence type="inferred from homology"/>
<dbReference type="InterPro" id="IPR006035">
    <property type="entry name" value="Ureohydrolase"/>
</dbReference>
<feature type="binding site" evidence="5 7">
    <location>
        <position position="251"/>
    </location>
    <ligand>
        <name>Mn(2+)</name>
        <dbReference type="ChEBI" id="CHEBI:29035"/>
        <label>1</label>
    </ligand>
</feature>
<dbReference type="InterPro" id="IPR005923">
    <property type="entry name" value="HutG"/>
</dbReference>
<dbReference type="PIRSF" id="PIRSF036979">
    <property type="entry name" value="Arginase"/>
    <property type="match status" value="1"/>
</dbReference>
<evidence type="ECO:0000256" key="8">
    <source>
        <dbReference type="PROSITE-ProRule" id="PRU00742"/>
    </source>
</evidence>
<dbReference type="Gene3D" id="3.40.800.10">
    <property type="entry name" value="Ureohydrolase domain"/>
    <property type="match status" value="1"/>
</dbReference>
<keyword evidence="3 5" id="KW-0369">Histidine metabolism</keyword>
<keyword evidence="2 5" id="KW-0378">Hydrolase</keyword>
<dbReference type="GO" id="GO:0050415">
    <property type="term" value="F:formimidoylglutamase activity"/>
    <property type="evidence" value="ECO:0007669"/>
    <property type="project" value="UniProtKB-UniRule"/>
</dbReference>
<evidence type="ECO:0000256" key="5">
    <source>
        <dbReference type="HAMAP-Rule" id="MF_00737"/>
    </source>
</evidence>
<accession>A0A918VHW4</accession>
<dbReference type="PANTHER" id="PTHR11358:SF35">
    <property type="entry name" value="FORMIMIDOYLGLUTAMASE"/>
    <property type="match status" value="1"/>
</dbReference>
<evidence type="ECO:0000256" key="1">
    <source>
        <dbReference type="ARBA" id="ARBA00022723"/>
    </source>
</evidence>
<feature type="binding site" evidence="5">
    <location>
        <position position="251"/>
    </location>
    <ligand>
        <name>Mn(2+)</name>
        <dbReference type="ChEBI" id="CHEBI:29035"/>
        <label>2</label>
    </ligand>
</feature>
<dbReference type="PROSITE" id="PS51409">
    <property type="entry name" value="ARGINASE_2"/>
    <property type="match status" value="1"/>
</dbReference>
<protein>
    <recommendedName>
        <fullName evidence="5 6">Formimidoylglutamase</fullName>
        <ecNumber evidence="5 6">3.5.3.8</ecNumber>
    </recommendedName>
    <alternativeName>
        <fullName evidence="5">Formiminoglutamase</fullName>
    </alternativeName>
    <alternativeName>
        <fullName evidence="5">Formiminoglutamate hydrolase</fullName>
    </alternativeName>
</protein>
<feature type="binding site" evidence="5">
    <location>
        <position position="253"/>
    </location>
    <ligand>
        <name>Mn(2+)</name>
        <dbReference type="ChEBI" id="CHEBI:29035"/>
        <label>2</label>
    </ligand>
</feature>
<feature type="binding site" evidence="5 7">
    <location>
        <position position="158"/>
    </location>
    <ligand>
        <name>Mn(2+)</name>
        <dbReference type="ChEBI" id="CHEBI:29035"/>
        <label>1</label>
    </ligand>
</feature>
<dbReference type="RefSeq" id="WP_189398160.1">
    <property type="nucleotide sequence ID" value="NZ_BMXA01000001.1"/>
</dbReference>
<dbReference type="GO" id="GO:0008783">
    <property type="term" value="F:agmatinase activity"/>
    <property type="evidence" value="ECO:0007669"/>
    <property type="project" value="TreeGrafter"/>
</dbReference>
<dbReference type="EMBL" id="BMXA01000001">
    <property type="protein sequence ID" value="GGZ97474.1"/>
    <property type="molecule type" value="Genomic_DNA"/>
</dbReference>
<comment type="catalytic activity">
    <reaction evidence="5">
        <text>N-formimidoyl-L-glutamate + H2O = formamide + L-glutamate</text>
        <dbReference type="Rhea" id="RHEA:22492"/>
        <dbReference type="ChEBI" id="CHEBI:15377"/>
        <dbReference type="ChEBI" id="CHEBI:16397"/>
        <dbReference type="ChEBI" id="CHEBI:29985"/>
        <dbReference type="ChEBI" id="CHEBI:58928"/>
        <dbReference type="EC" id="3.5.3.8"/>
    </reaction>
</comment>
<evidence type="ECO:0000256" key="2">
    <source>
        <dbReference type="ARBA" id="ARBA00022801"/>
    </source>
</evidence>
<organism evidence="9 10">
    <name type="scientific">Arenicella chitinivorans</name>
    <dbReference type="NCBI Taxonomy" id="1329800"/>
    <lineage>
        <taxon>Bacteria</taxon>
        <taxon>Pseudomonadati</taxon>
        <taxon>Pseudomonadota</taxon>
        <taxon>Gammaproteobacteria</taxon>
        <taxon>Arenicellales</taxon>
        <taxon>Arenicellaceae</taxon>
        <taxon>Arenicella</taxon>
    </lineage>
</organism>
<dbReference type="Pfam" id="PF00491">
    <property type="entry name" value="Arginase"/>
    <property type="match status" value="1"/>
</dbReference>
<dbReference type="HAMAP" id="MF_00737">
    <property type="entry name" value="Formimidoylglutam"/>
    <property type="match status" value="1"/>
</dbReference>
<feature type="binding site" evidence="5">
    <location>
        <position position="158"/>
    </location>
    <ligand>
        <name>Mn(2+)</name>
        <dbReference type="ChEBI" id="CHEBI:29035"/>
        <label>2</label>
    </ligand>
</feature>
<keyword evidence="4 5" id="KW-0464">Manganese</keyword>
<dbReference type="CDD" id="cd09988">
    <property type="entry name" value="Formimidoylglutamase"/>
    <property type="match status" value="1"/>
</dbReference>
<keyword evidence="1 5" id="KW-0479">Metal-binding</keyword>
<evidence type="ECO:0000313" key="9">
    <source>
        <dbReference type="EMBL" id="GGZ97474.1"/>
    </source>
</evidence>
<evidence type="ECO:0000256" key="3">
    <source>
        <dbReference type="ARBA" id="ARBA00022808"/>
    </source>
</evidence>
<comment type="function">
    <text evidence="5">Catalyzes the conversion of N-formimidoyl-L-glutamate to L-glutamate and formamide.</text>
</comment>
<dbReference type="GO" id="GO:0019556">
    <property type="term" value="P:L-histidine catabolic process to glutamate and formamide"/>
    <property type="evidence" value="ECO:0007669"/>
    <property type="project" value="UniProtKB-UniRule"/>
</dbReference>
<keyword evidence="10" id="KW-1185">Reference proteome</keyword>
<dbReference type="GO" id="GO:0030145">
    <property type="term" value="F:manganese ion binding"/>
    <property type="evidence" value="ECO:0007669"/>
    <property type="project" value="UniProtKB-UniRule"/>
</dbReference>
<dbReference type="NCBIfam" id="TIGR01227">
    <property type="entry name" value="hutG"/>
    <property type="match status" value="1"/>
</dbReference>
<dbReference type="PANTHER" id="PTHR11358">
    <property type="entry name" value="ARGINASE/AGMATINASE"/>
    <property type="match status" value="1"/>
</dbReference>
<dbReference type="InterPro" id="IPR023696">
    <property type="entry name" value="Ureohydrolase_dom_sf"/>
</dbReference>
<evidence type="ECO:0000256" key="4">
    <source>
        <dbReference type="ARBA" id="ARBA00023211"/>
    </source>
</evidence>
<evidence type="ECO:0000256" key="6">
    <source>
        <dbReference type="NCBIfam" id="TIGR01227"/>
    </source>
</evidence>
<dbReference type="SUPFAM" id="SSF52768">
    <property type="entry name" value="Arginase/deacetylase"/>
    <property type="match status" value="1"/>
</dbReference>
<comment type="caution">
    <text evidence="9">The sequence shown here is derived from an EMBL/GenBank/DDBJ whole genome shotgun (WGS) entry which is preliminary data.</text>
</comment>
<feature type="binding site" evidence="5">
    <location>
        <position position="160"/>
    </location>
    <ligand>
        <name>Mn(2+)</name>
        <dbReference type="ChEBI" id="CHEBI:29035"/>
        <label>2</label>
    </ligand>
</feature>
<reference evidence="9" key="1">
    <citation type="journal article" date="2014" name="Int. J. Syst. Evol. Microbiol.">
        <title>Complete genome sequence of Corynebacterium casei LMG S-19264T (=DSM 44701T), isolated from a smear-ripened cheese.</title>
        <authorList>
            <consortium name="US DOE Joint Genome Institute (JGI-PGF)"/>
            <person name="Walter F."/>
            <person name="Albersmeier A."/>
            <person name="Kalinowski J."/>
            <person name="Ruckert C."/>
        </authorList>
    </citation>
    <scope>NUCLEOTIDE SEQUENCE</scope>
    <source>
        <strain evidence="9">KCTC 12711</strain>
    </source>
</reference>
<feature type="binding site" evidence="5 7">
    <location>
        <position position="128"/>
    </location>
    <ligand>
        <name>Mn(2+)</name>
        <dbReference type="ChEBI" id="CHEBI:29035"/>
        <label>1</label>
    </ligand>
</feature>